<feature type="signal peptide" evidence="5">
    <location>
        <begin position="1"/>
        <end position="24"/>
    </location>
</feature>
<evidence type="ECO:0008006" key="8">
    <source>
        <dbReference type="Google" id="ProtNLM"/>
    </source>
</evidence>
<keyword evidence="7" id="KW-1185">Reference proteome</keyword>
<dbReference type="EnsemblMetazoa" id="XM_011408189.2">
    <property type="protein sequence ID" value="XP_011406491.2"/>
    <property type="gene ID" value="LOC105314184"/>
</dbReference>
<evidence type="ECO:0000256" key="1">
    <source>
        <dbReference type="ARBA" id="ARBA00009995"/>
    </source>
</evidence>
<evidence type="ECO:0000313" key="7">
    <source>
        <dbReference type="Proteomes" id="UP000007879"/>
    </source>
</evidence>
<name>A0AAN0IQA7_AMPQE</name>
<dbReference type="Gene3D" id="3.40.50.2000">
    <property type="entry name" value="Glycogen Phosphorylase B"/>
    <property type="match status" value="2"/>
</dbReference>
<evidence type="ECO:0000256" key="4">
    <source>
        <dbReference type="SAM" id="Phobius"/>
    </source>
</evidence>
<dbReference type="Proteomes" id="UP000007879">
    <property type="component" value="Unassembled WGS sequence"/>
</dbReference>
<dbReference type="GeneID" id="105314184"/>
<evidence type="ECO:0000256" key="3">
    <source>
        <dbReference type="ARBA" id="ARBA00022679"/>
    </source>
</evidence>
<keyword evidence="4" id="KW-1133">Transmembrane helix</keyword>
<keyword evidence="4" id="KW-0472">Membrane</keyword>
<feature type="transmembrane region" description="Helical" evidence="4">
    <location>
        <begin position="479"/>
        <end position="499"/>
    </location>
</feature>
<comment type="similarity">
    <text evidence="1">Belongs to the UDP-glycosyltransferase family.</text>
</comment>
<dbReference type="RefSeq" id="XP_011406491.2">
    <property type="nucleotide sequence ID" value="XM_011408189.2"/>
</dbReference>
<sequence length="516" mass="58565">MKGKMKAYLLLQALLAYCMCPVSSLDVLLVSAPFPGHANCLLAIGEELVVRGHNVTFSSLDNWVNLRHKSTERGMRYLSAGKQAVTQAEWNNIISKRASLQGFFSKNPLAIIEELRLLDQSRPLSGIDEIAKYFMNINLQQWDIIVTEHYLTHRIPCIAKSRNVTVVMTSMTYFSNESPPWPFPSYESAYSDNLGFKERGFIVIMFFINRFFALANSFRTSFDKFSCKETFKYPVELGWEVPYIITTVLGLEYPRTISPLTTYVGPVLSQALLNQHLLPVDLNDWLRNKNNKSVIYISMGSQLSLSDKMAQEIINGISDTDYHVIWSVGDINKDIILSIDSSRYYTSSWIPQLTLLQHSSISMAILHGGSNGIHESLYFGIPIIVIPGMGDQFDWAVRVSDAGVGLQLLRHEVTSRGLRDSIRRIDNDGYHKRAEKMSVLMKRGGGIKRAAELVEFYGTYGYDHLIPGPIKYKWNWIQYYNVDVHIVLLVGLVAIVMILKRSCKCCTSKKTKIKQI</sequence>
<feature type="chain" id="PRO_5042961058" description="UDP-glucuronosyltransferase" evidence="5">
    <location>
        <begin position="25"/>
        <end position="516"/>
    </location>
</feature>
<dbReference type="KEGG" id="aqu:105314184"/>
<dbReference type="AlphaFoldDB" id="A0AAN0IQA7"/>
<dbReference type="PANTHER" id="PTHR48043">
    <property type="entry name" value="EG:EG0003.4 PROTEIN-RELATED"/>
    <property type="match status" value="1"/>
</dbReference>
<keyword evidence="5" id="KW-0732">Signal</keyword>
<reference evidence="7" key="1">
    <citation type="journal article" date="2010" name="Nature">
        <title>The Amphimedon queenslandica genome and the evolution of animal complexity.</title>
        <authorList>
            <person name="Srivastava M."/>
            <person name="Simakov O."/>
            <person name="Chapman J."/>
            <person name="Fahey B."/>
            <person name="Gauthier M.E."/>
            <person name="Mitros T."/>
            <person name="Richards G.S."/>
            <person name="Conaco C."/>
            <person name="Dacre M."/>
            <person name="Hellsten U."/>
            <person name="Larroux C."/>
            <person name="Putnam N.H."/>
            <person name="Stanke M."/>
            <person name="Adamska M."/>
            <person name="Darling A."/>
            <person name="Degnan S.M."/>
            <person name="Oakley T.H."/>
            <person name="Plachetzki D.C."/>
            <person name="Zhai Y."/>
            <person name="Adamski M."/>
            <person name="Calcino A."/>
            <person name="Cummins S.F."/>
            <person name="Goodstein D.M."/>
            <person name="Harris C."/>
            <person name="Jackson D.J."/>
            <person name="Leys S.P."/>
            <person name="Shu S."/>
            <person name="Woodcroft B.J."/>
            <person name="Vervoort M."/>
            <person name="Kosik K.S."/>
            <person name="Manning G."/>
            <person name="Degnan B.M."/>
            <person name="Rokhsar D.S."/>
        </authorList>
    </citation>
    <scope>NUCLEOTIDE SEQUENCE [LARGE SCALE GENOMIC DNA]</scope>
</reference>
<keyword evidence="4" id="KW-0812">Transmembrane</keyword>
<proteinExistence type="inferred from homology"/>
<dbReference type="InterPro" id="IPR002213">
    <property type="entry name" value="UDP_glucos_trans"/>
</dbReference>
<dbReference type="SUPFAM" id="SSF53756">
    <property type="entry name" value="UDP-Glycosyltransferase/glycogen phosphorylase"/>
    <property type="match status" value="1"/>
</dbReference>
<dbReference type="PANTHER" id="PTHR48043:SF145">
    <property type="entry name" value="FI06409P-RELATED"/>
    <property type="match status" value="1"/>
</dbReference>
<keyword evidence="3" id="KW-0808">Transferase</keyword>
<organism evidence="6 7">
    <name type="scientific">Amphimedon queenslandica</name>
    <name type="common">Sponge</name>
    <dbReference type="NCBI Taxonomy" id="400682"/>
    <lineage>
        <taxon>Eukaryota</taxon>
        <taxon>Metazoa</taxon>
        <taxon>Porifera</taxon>
        <taxon>Demospongiae</taxon>
        <taxon>Heteroscleromorpha</taxon>
        <taxon>Haplosclerida</taxon>
        <taxon>Niphatidae</taxon>
        <taxon>Amphimedon</taxon>
    </lineage>
</organism>
<evidence type="ECO:0000256" key="2">
    <source>
        <dbReference type="ARBA" id="ARBA00022676"/>
    </source>
</evidence>
<protein>
    <recommendedName>
        <fullName evidence="8">UDP-glucuronosyltransferase</fullName>
    </recommendedName>
</protein>
<dbReference type="Pfam" id="PF00201">
    <property type="entry name" value="UDPGT"/>
    <property type="match status" value="1"/>
</dbReference>
<evidence type="ECO:0000313" key="6">
    <source>
        <dbReference type="EnsemblMetazoa" id="XP_011406491.2"/>
    </source>
</evidence>
<reference evidence="6" key="2">
    <citation type="submission" date="2024-06" db="UniProtKB">
        <authorList>
            <consortium name="EnsemblMetazoa"/>
        </authorList>
    </citation>
    <scope>IDENTIFICATION</scope>
</reference>
<keyword evidence="2" id="KW-0328">Glycosyltransferase</keyword>
<dbReference type="InterPro" id="IPR050271">
    <property type="entry name" value="UDP-glycosyltransferase"/>
</dbReference>
<dbReference type="CDD" id="cd03784">
    <property type="entry name" value="GT1_Gtf-like"/>
    <property type="match status" value="1"/>
</dbReference>
<dbReference type="GO" id="GO:0008194">
    <property type="term" value="F:UDP-glycosyltransferase activity"/>
    <property type="evidence" value="ECO:0007669"/>
    <property type="project" value="InterPro"/>
</dbReference>
<accession>A0AAN0IQA7</accession>
<evidence type="ECO:0000256" key="5">
    <source>
        <dbReference type="SAM" id="SignalP"/>
    </source>
</evidence>